<keyword evidence="4" id="KW-1185">Reference proteome</keyword>
<evidence type="ECO:0000256" key="1">
    <source>
        <dbReference type="PROSITE-ProRule" id="PRU01263"/>
    </source>
</evidence>
<dbReference type="GeneID" id="115629845"/>
<feature type="binding site" evidence="1">
    <location>
        <position position="76"/>
    </location>
    <ligand>
        <name>Zn(2+)</name>
        <dbReference type="ChEBI" id="CHEBI:29105"/>
    </ligand>
</feature>
<feature type="binding site" evidence="1">
    <location>
        <position position="73"/>
    </location>
    <ligand>
        <name>Zn(2+)</name>
        <dbReference type="ChEBI" id="CHEBI:29105"/>
    </ligand>
</feature>
<dbReference type="Gene3D" id="3.40.1800.20">
    <property type="match status" value="1"/>
</dbReference>
<reference evidence="5" key="1">
    <citation type="submission" date="2025-08" db="UniProtKB">
        <authorList>
            <consortium name="RefSeq"/>
        </authorList>
    </citation>
    <scope>IDENTIFICATION</scope>
    <source>
        <strain evidence="5">11010-0011.00</strain>
        <tissue evidence="5">Whole body</tissue>
    </source>
</reference>
<keyword evidence="1" id="KW-0479">Metal-binding</keyword>
<feature type="domain" description="ZAD" evidence="3">
    <location>
        <begin position="26"/>
        <end position="100"/>
    </location>
</feature>
<feature type="region of interest" description="Disordered" evidence="2">
    <location>
        <begin position="123"/>
        <end position="154"/>
    </location>
</feature>
<keyword evidence="1" id="KW-0862">Zinc</keyword>
<keyword evidence="1" id="KW-0863">Zinc-finger</keyword>
<feature type="binding site" evidence="1">
    <location>
        <position position="28"/>
    </location>
    <ligand>
        <name>Zn(2+)</name>
        <dbReference type="ChEBI" id="CHEBI:29105"/>
    </ligand>
</feature>
<dbReference type="RefSeq" id="XP_030382285.1">
    <property type="nucleotide sequence ID" value="XM_030526425.1"/>
</dbReference>
<evidence type="ECO:0000313" key="4">
    <source>
        <dbReference type="Proteomes" id="UP000504634"/>
    </source>
</evidence>
<dbReference type="OrthoDB" id="7855273at2759"/>
<dbReference type="SUPFAM" id="SSF57716">
    <property type="entry name" value="Glucocorticoid receptor-like (DNA-binding domain)"/>
    <property type="match status" value="1"/>
</dbReference>
<accession>A0A6J2U329</accession>
<feature type="binding site" evidence="1">
    <location>
        <position position="31"/>
    </location>
    <ligand>
        <name>Zn(2+)</name>
        <dbReference type="ChEBI" id="CHEBI:29105"/>
    </ligand>
</feature>
<evidence type="ECO:0000259" key="3">
    <source>
        <dbReference type="PROSITE" id="PS51915"/>
    </source>
</evidence>
<name>A0A6J2U329_DROLE</name>
<organism evidence="4 5">
    <name type="scientific">Drosophila lebanonensis</name>
    <name type="common">Fruit fly</name>
    <name type="synonym">Scaptodrosophila lebanonensis</name>
    <dbReference type="NCBI Taxonomy" id="7225"/>
    <lineage>
        <taxon>Eukaryota</taxon>
        <taxon>Metazoa</taxon>
        <taxon>Ecdysozoa</taxon>
        <taxon>Arthropoda</taxon>
        <taxon>Hexapoda</taxon>
        <taxon>Insecta</taxon>
        <taxon>Pterygota</taxon>
        <taxon>Neoptera</taxon>
        <taxon>Endopterygota</taxon>
        <taxon>Diptera</taxon>
        <taxon>Brachycera</taxon>
        <taxon>Muscomorpha</taxon>
        <taxon>Ephydroidea</taxon>
        <taxon>Drosophilidae</taxon>
        <taxon>Scaptodrosophila</taxon>
    </lineage>
</organism>
<dbReference type="PROSITE" id="PS51915">
    <property type="entry name" value="ZAD"/>
    <property type="match status" value="1"/>
</dbReference>
<dbReference type="AlphaFoldDB" id="A0A6J2U329"/>
<feature type="compositionally biased region" description="Basic residues" evidence="2">
    <location>
        <begin position="132"/>
        <end position="141"/>
    </location>
</feature>
<dbReference type="Proteomes" id="UP000504634">
    <property type="component" value="Unplaced"/>
</dbReference>
<evidence type="ECO:0000256" key="2">
    <source>
        <dbReference type="SAM" id="MobiDB-lite"/>
    </source>
</evidence>
<dbReference type="SMART" id="SM00868">
    <property type="entry name" value="zf-AD"/>
    <property type="match status" value="1"/>
</dbReference>
<dbReference type="GO" id="GO:0005634">
    <property type="term" value="C:nucleus"/>
    <property type="evidence" value="ECO:0007669"/>
    <property type="project" value="InterPro"/>
</dbReference>
<evidence type="ECO:0000313" key="5">
    <source>
        <dbReference type="RefSeq" id="XP_030382285.1"/>
    </source>
</evidence>
<proteinExistence type="predicted"/>
<dbReference type="GO" id="GO:0008270">
    <property type="term" value="F:zinc ion binding"/>
    <property type="evidence" value="ECO:0007669"/>
    <property type="project" value="UniProtKB-UniRule"/>
</dbReference>
<protein>
    <submittedName>
        <fullName evidence="5">Uncharacterized protein LOC115629845</fullName>
    </submittedName>
</protein>
<dbReference type="Pfam" id="PF07776">
    <property type="entry name" value="zf-AD"/>
    <property type="match status" value="1"/>
</dbReference>
<sequence length="154" mass="17767">MSETAMSTGTESAYRQSDESDLSLTNCCRICKRNAANGAKLRPLFSGERLIRIIVNTIHMEIKDVPGLPRYVCEKCLDVLKKFSTFQLAFRRSEEKLYMALERRKNAPMESLITFAHEIETDRQKEKELKKATTKNSKKEKKTTSPKLNLDKKF</sequence>
<gene>
    <name evidence="5" type="primary">LOC115629845</name>
</gene>
<dbReference type="InterPro" id="IPR012934">
    <property type="entry name" value="Znf_AD"/>
</dbReference>